<dbReference type="PANTHER" id="PTHR42038:SF2">
    <property type="entry name" value="TERPENE CYCLASE AUSL"/>
    <property type="match status" value="1"/>
</dbReference>
<evidence type="ECO:0000256" key="5">
    <source>
        <dbReference type="ARBA" id="ARBA00023136"/>
    </source>
</evidence>
<feature type="transmembrane region" description="Helical" evidence="6">
    <location>
        <begin position="116"/>
        <end position="136"/>
    </location>
</feature>
<dbReference type="Proteomes" id="UP000572817">
    <property type="component" value="Unassembled WGS sequence"/>
</dbReference>
<gene>
    <name evidence="7" type="ORF">GTA08_BOTSDO09622</name>
</gene>
<feature type="transmembrane region" description="Helical" evidence="6">
    <location>
        <begin position="16"/>
        <end position="38"/>
    </location>
</feature>
<keyword evidence="4 6" id="KW-1133">Transmembrane helix</keyword>
<organism evidence="7 8">
    <name type="scientific">Botryosphaeria dothidea</name>
    <dbReference type="NCBI Taxonomy" id="55169"/>
    <lineage>
        <taxon>Eukaryota</taxon>
        <taxon>Fungi</taxon>
        <taxon>Dikarya</taxon>
        <taxon>Ascomycota</taxon>
        <taxon>Pezizomycotina</taxon>
        <taxon>Dothideomycetes</taxon>
        <taxon>Dothideomycetes incertae sedis</taxon>
        <taxon>Botryosphaeriales</taxon>
        <taxon>Botryosphaeriaceae</taxon>
        <taxon>Botryosphaeria</taxon>
    </lineage>
</organism>
<comment type="caution">
    <text evidence="7">The sequence shown here is derived from an EMBL/GenBank/DDBJ whole genome shotgun (WGS) entry which is preliminary data.</text>
</comment>
<evidence type="ECO:0000256" key="4">
    <source>
        <dbReference type="ARBA" id="ARBA00022989"/>
    </source>
</evidence>
<dbReference type="InterPro" id="IPR039020">
    <property type="entry name" value="PaxB-like"/>
</dbReference>
<feature type="transmembrane region" description="Helical" evidence="6">
    <location>
        <begin position="77"/>
        <end position="95"/>
    </location>
</feature>
<evidence type="ECO:0000313" key="7">
    <source>
        <dbReference type="EMBL" id="KAF4301749.1"/>
    </source>
</evidence>
<reference evidence="7" key="1">
    <citation type="submission" date="2020-04" db="EMBL/GenBank/DDBJ databases">
        <title>Genome Assembly and Annotation of Botryosphaeria dothidea sdau 11-99, a Latent Pathogen of Apple Fruit Ring Rot in China.</title>
        <authorList>
            <person name="Yu C."/>
            <person name="Diao Y."/>
            <person name="Lu Q."/>
            <person name="Zhao J."/>
            <person name="Cui S."/>
            <person name="Peng C."/>
            <person name="He B."/>
            <person name="Liu H."/>
        </authorList>
    </citation>
    <scope>NUCLEOTIDE SEQUENCE [LARGE SCALE GENOMIC DNA]</scope>
    <source>
        <strain evidence="7">Sdau11-99</strain>
    </source>
</reference>
<feature type="transmembrane region" description="Helical" evidence="6">
    <location>
        <begin position="205"/>
        <end position="227"/>
    </location>
</feature>
<evidence type="ECO:0000256" key="6">
    <source>
        <dbReference type="SAM" id="Phobius"/>
    </source>
</evidence>
<evidence type="ECO:0000313" key="8">
    <source>
        <dbReference type="Proteomes" id="UP000572817"/>
    </source>
</evidence>
<dbReference type="OrthoDB" id="5294024at2759"/>
<comment type="similarity">
    <text evidence="2">Belongs to the paxB family.</text>
</comment>
<accession>A0A8H4MWR6</accession>
<feature type="transmembrane region" description="Helical" evidence="6">
    <location>
        <begin position="142"/>
        <end position="161"/>
    </location>
</feature>
<evidence type="ECO:0000256" key="1">
    <source>
        <dbReference type="ARBA" id="ARBA00004141"/>
    </source>
</evidence>
<dbReference type="GO" id="GO:0016829">
    <property type="term" value="F:lyase activity"/>
    <property type="evidence" value="ECO:0007669"/>
    <property type="project" value="InterPro"/>
</dbReference>
<feature type="transmembrane region" description="Helical" evidence="6">
    <location>
        <begin position="173"/>
        <end position="193"/>
    </location>
</feature>
<keyword evidence="3 6" id="KW-0812">Transmembrane</keyword>
<evidence type="ECO:0008006" key="9">
    <source>
        <dbReference type="Google" id="ProtNLM"/>
    </source>
</evidence>
<dbReference type="Pfam" id="PF25129">
    <property type="entry name" value="Pyr4-TMTC"/>
    <property type="match status" value="1"/>
</dbReference>
<dbReference type="EMBL" id="WWBZ02000073">
    <property type="protein sequence ID" value="KAF4301749.1"/>
    <property type="molecule type" value="Genomic_DNA"/>
</dbReference>
<dbReference type="GO" id="GO:0016020">
    <property type="term" value="C:membrane"/>
    <property type="evidence" value="ECO:0007669"/>
    <property type="project" value="UniProtKB-SubCell"/>
</dbReference>
<keyword evidence="8" id="KW-1185">Reference proteome</keyword>
<dbReference type="AlphaFoldDB" id="A0A8H4MWR6"/>
<evidence type="ECO:0000256" key="2">
    <source>
        <dbReference type="ARBA" id="ARBA00006757"/>
    </source>
</evidence>
<dbReference type="PANTHER" id="PTHR42038">
    <property type="match status" value="1"/>
</dbReference>
<name>A0A8H4MWR6_9PEZI</name>
<protein>
    <recommendedName>
        <fullName evidence="9">Integral membrane protein</fullName>
    </recommendedName>
</protein>
<sequence>MDTVDISNAPPEYLGIAWLADICKLTMAIGFIVSYVAMISKSFKDRTYGLAWMPLCCNFAWELVYIFMYPFESPARRLVFALGFGPNCILMYTAFKFAANEWGHAPVIQRNIPLMLFVTTFGWITAHLAIAVQFGAARAQAYVAYFCTLFWSSGQICQLLSRGTSRGTSYTIWLGRFLGTVALIPQDILRYNYWRKDHERFGTPLYIWFVCTFLMLNFIYGICFWNIRRSEQQVEKTEKARR</sequence>
<feature type="transmembrane region" description="Helical" evidence="6">
    <location>
        <begin position="50"/>
        <end position="71"/>
    </location>
</feature>
<proteinExistence type="inferred from homology"/>
<comment type="subcellular location">
    <subcellularLocation>
        <location evidence="1">Membrane</location>
        <topology evidence="1">Multi-pass membrane protein</topology>
    </subcellularLocation>
</comment>
<keyword evidence="5 6" id="KW-0472">Membrane</keyword>
<evidence type="ECO:0000256" key="3">
    <source>
        <dbReference type="ARBA" id="ARBA00022692"/>
    </source>
</evidence>